<dbReference type="AlphaFoldDB" id="A0A6M3LC57"/>
<name>A0A6M3LC57_9ZZZZ</name>
<protein>
    <submittedName>
        <fullName evidence="1">Uncharacterized protein</fullName>
    </submittedName>
</protein>
<proteinExistence type="predicted"/>
<evidence type="ECO:0000313" key="1">
    <source>
        <dbReference type="EMBL" id="QJA90954.1"/>
    </source>
</evidence>
<dbReference type="EMBL" id="MT142950">
    <property type="protein sequence ID" value="QJA90954.1"/>
    <property type="molecule type" value="Genomic_DNA"/>
</dbReference>
<sequence length="94" mass="10661">MPKDVEYYRAEGDFQTREAVEEYFKETLLPKAIRRMSDLLDSENERVASEKVTEVLEIMRVKKSGGSDGSSPTVNITFSKELIRDAETIVGSIE</sequence>
<gene>
    <name evidence="1" type="ORF">MM415B03509_0007</name>
</gene>
<accession>A0A6M3LC57</accession>
<organism evidence="1">
    <name type="scientific">viral metagenome</name>
    <dbReference type="NCBI Taxonomy" id="1070528"/>
    <lineage>
        <taxon>unclassified sequences</taxon>
        <taxon>metagenomes</taxon>
        <taxon>organismal metagenomes</taxon>
    </lineage>
</organism>
<reference evidence="1" key="1">
    <citation type="submission" date="2020-03" db="EMBL/GenBank/DDBJ databases">
        <title>The deep terrestrial virosphere.</title>
        <authorList>
            <person name="Holmfeldt K."/>
            <person name="Nilsson E."/>
            <person name="Simone D."/>
            <person name="Lopez-Fernandez M."/>
            <person name="Wu X."/>
            <person name="de Brujin I."/>
            <person name="Lundin D."/>
            <person name="Andersson A."/>
            <person name="Bertilsson S."/>
            <person name="Dopson M."/>
        </authorList>
    </citation>
    <scope>NUCLEOTIDE SEQUENCE</scope>
    <source>
        <strain evidence="1">MM415B03509</strain>
    </source>
</reference>